<reference evidence="2" key="1">
    <citation type="submission" date="2021-06" db="EMBL/GenBank/DDBJ databases">
        <authorList>
            <person name="Kallberg Y."/>
            <person name="Tangrot J."/>
            <person name="Rosling A."/>
        </authorList>
    </citation>
    <scope>NUCLEOTIDE SEQUENCE</scope>
    <source>
        <strain evidence="2">MA453B</strain>
    </source>
</reference>
<keyword evidence="1" id="KW-0472">Membrane</keyword>
<dbReference type="AlphaFoldDB" id="A0A9N8WSM5"/>
<name>A0A9N8WSM5_9GLOM</name>
<organism evidence="2 3">
    <name type="scientific">Dentiscutata erythropus</name>
    <dbReference type="NCBI Taxonomy" id="1348616"/>
    <lineage>
        <taxon>Eukaryota</taxon>
        <taxon>Fungi</taxon>
        <taxon>Fungi incertae sedis</taxon>
        <taxon>Mucoromycota</taxon>
        <taxon>Glomeromycotina</taxon>
        <taxon>Glomeromycetes</taxon>
        <taxon>Diversisporales</taxon>
        <taxon>Gigasporaceae</taxon>
        <taxon>Dentiscutata</taxon>
    </lineage>
</organism>
<evidence type="ECO:0000313" key="2">
    <source>
        <dbReference type="EMBL" id="CAG8493427.1"/>
    </source>
</evidence>
<sequence length="55" mass="5531">MVPEGSVTGLVQGLLGKAKLLMDSLISVGAVGGFSCLVGGFRKSDENDYLPSCGG</sequence>
<gene>
    <name evidence="2" type="ORF">DERYTH_LOCUS2531</name>
</gene>
<keyword evidence="1" id="KW-1133">Transmembrane helix</keyword>
<comment type="caution">
    <text evidence="2">The sequence shown here is derived from an EMBL/GenBank/DDBJ whole genome shotgun (WGS) entry which is preliminary data.</text>
</comment>
<protein>
    <submittedName>
        <fullName evidence="2">24567_t:CDS:1</fullName>
    </submittedName>
</protein>
<feature type="transmembrane region" description="Helical" evidence="1">
    <location>
        <begin position="20"/>
        <end position="41"/>
    </location>
</feature>
<proteinExistence type="predicted"/>
<keyword evidence="3" id="KW-1185">Reference proteome</keyword>
<accession>A0A9N8WSM5</accession>
<keyword evidence="1" id="KW-0812">Transmembrane</keyword>
<dbReference type="EMBL" id="CAJVPY010000818">
    <property type="protein sequence ID" value="CAG8493427.1"/>
    <property type="molecule type" value="Genomic_DNA"/>
</dbReference>
<evidence type="ECO:0000313" key="3">
    <source>
        <dbReference type="Proteomes" id="UP000789405"/>
    </source>
</evidence>
<evidence type="ECO:0000256" key="1">
    <source>
        <dbReference type="SAM" id="Phobius"/>
    </source>
</evidence>
<dbReference type="Proteomes" id="UP000789405">
    <property type="component" value="Unassembled WGS sequence"/>
</dbReference>